<comment type="catalytic activity">
    <reaction evidence="1 10">
        <text>(2R,3S)-3-isopropylmalate = (2S)-2-isopropylmalate</text>
        <dbReference type="Rhea" id="RHEA:32287"/>
        <dbReference type="ChEBI" id="CHEBI:1178"/>
        <dbReference type="ChEBI" id="CHEBI:35121"/>
        <dbReference type="EC" id="4.2.1.33"/>
    </reaction>
</comment>
<gene>
    <name evidence="10 12" type="primary">leuD</name>
    <name evidence="12" type="ORF">EC9_46170</name>
</gene>
<dbReference type="PANTHER" id="PTHR43345:SF5">
    <property type="entry name" value="3-ISOPROPYLMALATE DEHYDRATASE SMALL SUBUNIT"/>
    <property type="match status" value="1"/>
</dbReference>
<proteinExistence type="inferred from homology"/>
<accession>A0A517M6A9</accession>
<evidence type="ECO:0000256" key="8">
    <source>
        <dbReference type="ARBA" id="ARBA00023239"/>
    </source>
</evidence>
<dbReference type="AlphaFoldDB" id="A0A517M6A9"/>
<dbReference type="GO" id="GO:0003861">
    <property type="term" value="F:3-isopropylmalate dehydratase activity"/>
    <property type="evidence" value="ECO:0007669"/>
    <property type="project" value="UniProtKB-UniRule"/>
</dbReference>
<evidence type="ECO:0000256" key="6">
    <source>
        <dbReference type="ARBA" id="ARBA00022430"/>
    </source>
</evidence>
<evidence type="ECO:0000313" key="12">
    <source>
        <dbReference type="EMBL" id="QDS90409.1"/>
    </source>
</evidence>
<dbReference type="EMBL" id="CP036261">
    <property type="protein sequence ID" value="QDS90409.1"/>
    <property type="molecule type" value="Genomic_DNA"/>
</dbReference>
<comment type="function">
    <text evidence="2 10">Catalyzes the isomerization between 2-isopropylmalate and 3-isopropylmalate, via the formation of 2-isopropylmaleate.</text>
</comment>
<dbReference type="KEGG" id="ruv:EC9_46170"/>
<dbReference type="EC" id="4.2.1.33" evidence="10"/>
<evidence type="ECO:0000256" key="10">
    <source>
        <dbReference type="HAMAP-Rule" id="MF_01031"/>
    </source>
</evidence>
<dbReference type="Pfam" id="PF00694">
    <property type="entry name" value="Aconitase_C"/>
    <property type="match status" value="1"/>
</dbReference>
<dbReference type="UniPathway" id="UPA00048">
    <property type="reaction ID" value="UER00071"/>
</dbReference>
<dbReference type="NCBIfam" id="TIGR00171">
    <property type="entry name" value="leuD"/>
    <property type="match status" value="1"/>
</dbReference>
<comment type="similarity">
    <text evidence="4 10">Belongs to the LeuD family. LeuD type 1 subfamily.</text>
</comment>
<dbReference type="Proteomes" id="UP000319557">
    <property type="component" value="Chromosome"/>
</dbReference>
<evidence type="ECO:0000256" key="4">
    <source>
        <dbReference type="ARBA" id="ARBA00009845"/>
    </source>
</evidence>
<dbReference type="InterPro" id="IPR015928">
    <property type="entry name" value="Aconitase/3IPM_dehydase_swvl"/>
</dbReference>
<dbReference type="FunFam" id="3.20.19.10:FF:000003">
    <property type="entry name" value="3-isopropylmalate dehydratase small subunit"/>
    <property type="match status" value="1"/>
</dbReference>
<keyword evidence="9 10" id="KW-0100">Branched-chain amino acid biosynthesis</keyword>
<dbReference type="InterPro" id="IPR000573">
    <property type="entry name" value="AconitaseA/IPMdHydase_ssu_swvl"/>
</dbReference>
<feature type="domain" description="Aconitase A/isopropylmalate dehydratase small subunit swivel" evidence="11">
    <location>
        <begin position="1"/>
        <end position="123"/>
    </location>
</feature>
<dbReference type="PANTHER" id="PTHR43345">
    <property type="entry name" value="3-ISOPROPYLMALATE DEHYDRATASE SMALL SUBUNIT 2-RELATED-RELATED"/>
    <property type="match status" value="1"/>
</dbReference>
<dbReference type="NCBIfam" id="NF002458">
    <property type="entry name" value="PRK01641.1"/>
    <property type="match status" value="1"/>
</dbReference>
<dbReference type="SUPFAM" id="SSF52016">
    <property type="entry name" value="LeuD/IlvD-like"/>
    <property type="match status" value="1"/>
</dbReference>
<evidence type="ECO:0000313" key="13">
    <source>
        <dbReference type="Proteomes" id="UP000319557"/>
    </source>
</evidence>
<reference evidence="12 13" key="1">
    <citation type="submission" date="2019-02" db="EMBL/GenBank/DDBJ databases">
        <title>Deep-cultivation of Planctomycetes and their phenomic and genomic characterization uncovers novel biology.</title>
        <authorList>
            <person name="Wiegand S."/>
            <person name="Jogler M."/>
            <person name="Boedeker C."/>
            <person name="Pinto D."/>
            <person name="Vollmers J."/>
            <person name="Rivas-Marin E."/>
            <person name="Kohn T."/>
            <person name="Peeters S.H."/>
            <person name="Heuer A."/>
            <person name="Rast P."/>
            <person name="Oberbeckmann S."/>
            <person name="Bunk B."/>
            <person name="Jeske O."/>
            <person name="Meyerdierks A."/>
            <person name="Storesund J.E."/>
            <person name="Kallscheuer N."/>
            <person name="Luecker S."/>
            <person name="Lage O.M."/>
            <person name="Pohl T."/>
            <person name="Merkel B.J."/>
            <person name="Hornburger P."/>
            <person name="Mueller R.-W."/>
            <person name="Bruemmer F."/>
            <person name="Labrenz M."/>
            <person name="Spormann A.M."/>
            <person name="Op den Camp H."/>
            <person name="Overmann J."/>
            <person name="Amann R."/>
            <person name="Jetten M.S.M."/>
            <person name="Mascher T."/>
            <person name="Medema M.H."/>
            <person name="Devos D.P."/>
            <person name="Kaster A.-K."/>
            <person name="Ovreas L."/>
            <person name="Rohde M."/>
            <person name="Galperin M.Y."/>
            <person name="Jogler C."/>
        </authorList>
    </citation>
    <scope>NUCLEOTIDE SEQUENCE [LARGE SCALE GENOMIC DNA]</scope>
    <source>
        <strain evidence="12 13">EC9</strain>
    </source>
</reference>
<keyword evidence="7 10" id="KW-0028">Amino-acid biosynthesis</keyword>
<dbReference type="GO" id="GO:0009098">
    <property type="term" value="P:L-leucine biosynthetic process"/>
    <property type="evidence" value="ECO:0007669"/>
    <property type="project" value="UniProtKB-UniRule"/>
</dbReference>
<dbReference type="InterPro" id="IPR004431">
    <property type="entry name" value="3-IsopropMal_deHydase_ssu"/>
</dbReference>
<evidence type="ECO:0000256" key="1">
    <source>
        <dbReference type="ARBA" id="ARBA00000491"/>
    </source>
</evidence>
<comment type="pathway">
    <text evidence="3 10">Amino-acid biosynthesis; L-leucine biosynthesis; L-leucine from 3-methyl-2-oxobutanoate: step 2/4.</text>
</comment>
<evidence type="ECO:0000256" key="7">
    <source>
        <dbReference type="ARBA" id="ARBA00022605"/>
    </source>
</evidence>
<evidence type="ECO:0000256" key="3">
    <source>
        <dbReference type="ARBA" id="ARBA00004729"/>
    </source>
</evidence>
<keyword evidence="6 10" id="KW-0432">Leucine biosynthesis</keyword>
<dbReference type="InterPro" id="IPR050075">
    <property type="entry name" value="LeuD"/>
</dbReference>
<sequence>MQKFTKHTGLVATMDRANVDTDQIIPKQFLKRIERTGFGQFLFFDWRFNEDGSDNPDFELNQPAAKGASVLITRRNFGNGSSREHAVWALDDYGFRAVLAPSFADIFFNNCFKNGVLPIVLSEEDIEELFRRTEQIEGYQLTVDLENNTISDGQGFDRTFEVEPSRRHNMLNGLDDIAMTLEHEAKISAYEAAL</sequence>
<dbReference type="InterPro" id="IPR033940">
    <property type="entry name" value="IPMI_Swivel"/>
</dbReference>
<evidence type="ECO:0000256" key="5">
    <source>
        <dbReference type="ARBA" id="ARBA00011271"/>
    </source>
</evidence>
<name>A0A517M6A9_9BACT</name>
<evidence type="ECO:0000259" key="11">
    <source>
        <dbReference type="Pfam" id="PF00694"/>
    </source>
</evidence>
<dbReference type="CDD" id="cd01577">
    <property type="entry name" value="IPMI_Swivel"/>
    <property type="match status" value="1"/>
</dbReference>
<dbReference type="OrthoDB" id="9777465at2"/>
<comment type="subunit">
    <text evidence="5 10">Heterodimer of LeuC and LeuD.</text>
</comment>
<dbReference type="RefSeq" id="WP_145348230.1">
    <property type="nucleotide sequence ID" value="NZ_CP036261.1"/>
</dbReference>
<evidence type="ECO:0000256" key="9">
    <source>
        <dbReference type="ARBA" id="ARBA00023304"/>
    </source>
</evidence>
<organism evidence="12 13">
    <name type="scientific">Rosistilla ulvae</name>
    <dbReference type="NCBI Taxonomy" id="1930277"/>
    <lineage>
        <taxon>Bacteria</taxon>
        <taxon>Pseudomonadati</taxon>
        <taxon>Planctomycetota</taxon>
        <taxon>Planctomycetia</taxon>
        <taxon>Pirellulales</taxon>
        <taxon>Pirellulaceae</taxon>
        <taxon>Rosistilla</taxon>
    </lineage>
</organism>
<keyword evidence="8 10" id="KW-0456">Lyase</keyword>
<dbReference type="GO" id="GO:0009316">
    <property type="term" value="C:3-isopropylmalate dehydratase complex"/>
    <property type="evidence" value="ECO:0007669"/>
    <property type="project" value="InterPro"/>
</dbReference>
<protein>
    <recommendedName>
        <fullName evidence="10">3-isopropylmalate dehydratase small subunit</fullName>
        <ecNumber evidence="10">4.2.1.33</ecNumber>
    </recommendedName>
    <alternativeName>
        <fullName evidence="10">Alpha-IPM isomerase</fullName>
        <shortName evidence="10">IPMI</shortName>
    </alternativeName>
    <alternativeName>
        <fullName evidence="10">Isopropylmalate isomerase</fullName>
    </alternativeName>
</protein>
<dbReference type="Gene3D" id="3.20.19.10">
    <property type="entry name" value="Aconitase, domain 4"/>
    <property type="match status" value="1"/>
</dbReference>
<evidence type="ECO:0000256" key="2">
    <source>
        <dbReference type="ARBA" id="ARBA00002695"/>
    </source>
</evidence>
<dbReference type="HAMAP" id="MF_01031">
    <property type="entry name" value="LeuD_type1"/>
    <property type="match status" value="1"/>
</dbReference>
<keyword evidence="13" id="KW-1185">Reference proteome</keyword>